<evidence type="ECO:0000313" key="1">
    <source>
        <dbReference type="EMBL" id="QDV87216.1"/>
    </source>
</evidence>
<keyword evidence="2" id="KW-1185">Reference proteome</keyword>
<accession>A0ABX5Y104</accession>
<name>A0ABX5Y104_9BACT</name>
<evidence type="ECO:0000313" key="2">
    <source>
        <dbReference type="Proteomes" id="UP000318081"/>
    </source>
</evidence>
<proteinExistence type="predicted"/>
<protein>
    <submittedName>
        <fullName evidence="1">Uncharacterized protein</fullName>
    </submittedName>
</protein>
<gene>
    <name evidence="1" type="ORF">TBK1r_62450</name>
</gene>
<dbReference type="Proteomes" id="UP000318081">
    <property type="component" value="Chromosome"/>
</dbReference>
<dbReference type="EMBL" id="CP036432">
    <property type="protein sequence ID" value="QDV87216.1"/>
    <property type="molecule type" value="Genomic_DNA"/>
</dbReference>
<sequence length="76" mass="8679">MVNDPLVTSTRFIMQNLVDHYASAKHRNFNFSVINFYAVAVCPRPQLLSDAKDHKFSDPCVILQIARGRKTDRSGR</sequence>
<organism evidence="1 2">
    <name type="scientific">Stieleria magnilauensis</name>
    <dbReference type="NCBI Taxonomy" id="2527963"/>
    <lineage>
        <taxon>Bacteria</taxon>
        <taxon>Pseudomonadati</taxon>
        <taxon>Planctomycetota</taxon>
        <taxon>Planctomycetia</taxon>
        <taxon>Pirellulales</taxon>
        <taxon>Pirellulaceae</taxon>
        <taxon>Stieleria</taxon>
    </lineage>
</organism>
<reference evidence="1 2" key="1">
    <citation type="submission" date="2019-02" db="EMBL/GenBank/DDBJ databases">
        <title>Deep-cultivation of Planctomycetes and their phenomic and genomic characterization uncovers novel biology.</title>
        <authorList>
            <person name="Wiegand S."/>
            <person name="Jogler M."/>
            <person name="Boedeker C."/>
            <person name="Pinto D."/>
            <person name="Vollmers J."/>
            <person name="Rivas-Marin E."/>
            <person name="Kohn T."/>
            <person name="Peeters S.H."/>
            <person name="Heuer A."/>
            <person name="Rast P."/>
            <person name="Oberbeckmann S."/>
            <person name="Bunk B."/>
            <person name="Jeske O."/>
            <person name="Meyerdierks A."/>
            <person name="Storesund J.E."/>
            <person name="Kallscheuer N."/>
            <person name="Luecker S."/>
            <person name="Lage O.M."/>
            <person name="Pohl T."/>
            <person name="Merkel B.J."/>
            <person name="Hornburger P."/>
            <person name="Mueller R.-W."/>
            <person name="Bruemmer F."/>
            <person name="Labrenz M."/>
            <person name="Spormann A.M."/>
            <person name="Op den Camp H."/>
            <person name="Overmann J."/>
            <person name="Amann R."/>
            <person name="Jetten M.S.M."/>
            <person name="Mascher T."/>
            <person name="Medema M.H."/>
            <person name="Devos D.P."/>
            <person name="Kaster A.-K."/>
            <person name="Ovreas L."/>
            <person name="Rohde M."/>
            <person name="Galperin M.Y."/>
            <person name="Jogler C."/>
        </authorList>
    </citation>
    <scope>NUCLEOTIDE SEQUENCE [LARGE SCALE GENOMIC DNA]</scope>
    <source>
        <strain evidence="1 2">TBK1r</strain>
    </source>
</reference>